<sequence>MKKLVFIKNTWRKAEKIYKKIANVWDYSLRTKKIIKLNNLHYFTEIKRLEKKFKILLKVFKENKSNFERPELVIMKSRLRRNVDHLYDIYDVCVTKKLIKKNKASKKKALFKNRFKNSLNEK</sequence>
<dbReference type="InterPro" id="IPR036510">
    <property type="entry name" value="Ribosomal_bS20_sf"/>
</dbReference>
<dbReference type="AlphaFoldDB" id="A0A5J6DUR3"/>
<evidence type="ECO:0000313" key="1">
    <source>
        <dbReference type="EMBL" id="QES95257.1"/>
    </source>
</evidence>
<dbReference type="GO" id="GO:0003723">
    <property type="term" value="F:RNA binding"/>
    <property type="evidence" value="ECO:0007669"/>
    <property type="project" value="InterPro"/>
</dbReference>
<reference evidence="1" key="1">
    <citation type="journal article" date="2019" name="Am. J. Bot.">
        <title>A single loss of photosynthesis in the diatom order Bacillariales (Bacillariophyta).</title>
        <authorList>
            <person name="Onyshchenko A."/>
            <person name="Ruck E.C."/>
            <person name="Nakov T."/>
            <person name="Alverson A.J."/>
        </authorList>
    </citation>
    <scope>NUCLEOTIDE SEQUENCE</scope>
    <source>
        <strain evidence="1">Nitz4</strain>
    </source>
</reference>
<dbReference type="GO" id="GO:0003735">
    <property type="term" value="F:structural constituent of ribosome"/>
    <property type="evidence" value="ECO:0007669"/>
    <property type="project" value="InterPro"/>
</dbReference>
<dbReference type="GO" id="GO:0006412">
    <property type="term" value="P:translation"/>
    <property type="evidence" value="ECO:0007669"/>
    <property type="project" value="InterPro"/>
</dbReference>
<protein>
    <submittedName>
        <fullName evidence="1">Uncharacterized protein</fullName>
    </submittedName>
</protein>
<dbReference type="GO" id="GO:0005840">
    <property type="term" value="C:ribosome"/>
    <property type="evidence" value="ECO:0007669"/>
    <property type="project" value="InterPro"/>
</dbReference>
<gene>
    <name evidence="1" type="primary">orf122</name>
</gene>
<accession>A0A5J6DUR3</accession>
<name>A0A5J6DUR3_9STRA</name>
<organism evidence="1">
    <name type="scientific">Nitzschia sp.</name>
    <name type="common">in: diatoms</name>
    <dbReference type="NCBI Taxonomy" id="1884248"/>
    <lineage>
        <taxon>Eukaryota</taxon>
        <taxon>Sar</taxon>
        <taxon>Stramenopiles</taxon>
        <taxon>Ochrophyta</taxon>
        <taxon>Bacillariophyta</taxon>
        <taxon>Bacillariophyceae</taxon>
        <taxon>Bacillariophycidae</taxon>
        <taxon>Bacillariales</taxon>
        <taxon>Bacillariaceae</taxon>
        <taxon>Nitzschia</taxon>
    </lineage>
</organism>
<dbReference type="Gene3D" id="1.20.58.110">
    <property type="entry name" value="Ribosomal protein S20"/>
    <property type="match status" value="1"/>
</dbReference>
<keyword evidence="1" id="KW-0934">Plastid</keyword>
<geneLocation type="plastid" evidence="1"/>
<dbReference type="EMBL" id="MG273660">
    <property type="protein sequence ID" value="QES95257.1"/>
    <property type="molecule type" value="Genomic_DNA"/>
</dbReference>
<proteinExistence type="predicted"/>